<keyword evidence="3" id="KW-0732">Signal</keyword>
<organism evidence="5 7">
    <name type="scientific">Natrinema pellirubrum (strain DSM 15624 / CIP 106293 / JCM 10476 / NCIMB 786 / 157)</name>
    <dbReference type="NCBI Taxonomy" id="797303"/>
    <lineage>
        <taxon>Archaea</taxon>
        <taxon>Methanobacteriati</taxon>
        <taxon>Methanobacteriota</taxon>
        <taxon>Stenosarchaea group</taxon>
        <taxon>Halobacteria</taxon>
        <taxon>Halobacteriales</taxon>
        <taxon>Natrialbaceae</taxon>
        <taxon>Natrinema</taxon>
    </lineage>
</organism>
<keyword evidence="2" id="KW-0813">Transport</keyword>
<dbReference type="SUPFAM" id="SSF53807">
    <property type="entry name" value="Helical backbone' metal receptor"/>
    <property type="match status" value="1"/>
</dbReference>
<dbReference type="PANTHER" id="PTHR42953">
    <property type="entry name" value="HIGH-AFFINITY ZINC UPTAKE SYSTEM PROTEIN ZNUA-RELATED"/>
    <property type="match status" value="1"/>
</dbReference>
<dbReference type="GO" id="GO:0030001">
    <property type="term" value="P:metal ion transport"/>
    <property type="evidence" value="ECO:0007669"/>
    <property type="project" value="InterPro"/>
</dbReference>
<evidence type="ECO:0000256" key="3">
    <source>
        <dbReference type="ARBA" id="ARBA00022729"/>
    </source>
</evidence>
<dbReference type="EMBL" id="AOIE01000067">
    <property type="protein sequence ID" value="ELY74686.1"/>
    <property type="molecule type" value="Genomic_DNA"/>
</dbReference>
<comment type="similarity">
    <text evidence="1">Belongs to the bacterial solute-binding protein 9 family.</text>
</comment>
<evidence type="ECO:0000313" key="5">
    <source>
        <dbReference type="EMBL" id="AGB32253.1"/>
    </source>
</evidence>
<dbReference type="Pfam" id="PF01297">
    <property type="entry name" value="ZnuA"/>
    <property type="match status" value="1"/>
</dbReference>
<keyword evidence="8" id="KW-1185">Reference proteome</keyword>
<dbReference type="eggNOG" id="arCOG01005">
    <property type="taxonomic scope" value="Archaea"/>
</dbReference>
<reference evidence="5" key="2">
    <citation type="submission" date="2012-02" db="EMBL/GenBank/DDBJ databases">
        <title>Complete sequence of chromosome of Natrinema pellirubrum DSM 15624.</title>
        <authorList>
            <consortium name="US DOE Joint Genome Institute"/>
            <person name="Lucas S."/>
            <person name="Han J."/>
            <person name="Lapidus A."/>
            <person name="Cheng J.-F."/>
            <person name="Goodwin L."/>
            <person name="Pitluck S."/>
            <person name="Peters L."/>
            <person name="Teshima H."/>
            <person name="Detter J.C."/>
            <person name="Han C."/>
            <person name="Tapia R."/>
            <person name="Land M."/>
            <person name="Hauser L."/>
            <person name="Kyrpides N."/>
            <person name="Ivanova N."/>
            <person name="Pagani I."/>
            <person name="Sproer C."/>
            <person name="Anderson I."/>
            <person name="Woyke T."/>
        </authorList>
    </citation>
    <scope>NUCLEOTIDE SEQUENCE</scope>
    <source>
        <strain evidence="5">DSM 15624</strain>
    </source>
</reference>
<evidence type="ECO:0000313" key="7">
    <source>
        <dbReference type="Proteomes" id="UP000010843"/>
    </source>
</evidence>
<dbReference type="Proteomes" id="UP000010843">
    <property type="component" value="Chromosome"/>
</dbReference>
<dbReference type="STRING" id="797303.Natpe_2437"/>
<evidence type="ECO:0000313" key="8">
    <source>
        <dbReference type="Proteomes" id="UP000011593"/>
    </source>
</evidence>
<dbReference type="PANTHER" id="PTHR42953:SF3">
    <property type="entry name" value="HIGH-AFFINITY ZINC UPTAKE SYSTEM PROTEIN ZNUA"/>
    <property type="match status" value="1"/>
</dbReference>
<evidence type="ECO:0000313" key="6">
    <source>
        <dbReference type="EMBL" id="ELY74686.1"/>
    </source>
</evidence>
<dbReference type="PATRIC" id="fig|797303.5.peg.2275"/>
<reference evidence="6 8" key="3">
    <citation type="journal article" date="2014" name="PLoS Genet.">
        <title>Phylogenetically driven sequencing of extremely halophilic archaea reveals strategies for static and dynamic osmo-response.</title>
        <authorList>
            <person name="Becker E.A."/>
            <person name="Seitzer P.M."/>
            <person name="Tritt A."/>
            <person name="Larsen D."/>
            <person name="Krusor M."/>
            <person name="Yao A.I."/>
            <person name="Wu D."/>
            <person name="Madern D."/>
            <person name="Eisen J.A."/>
            <person name="Darling A.E."/>
            <person name="Facciotti M.T."/>
        </authorList>
    </citation>
    <scope>NUCLEOTIDE SEQUENCE [LARGE SCALE GENOMIC DNA]</scope>
    <source>
        <strain evidence="6 8">DSM 15624</strain>
    </source>
</reference>
<reference evidence="7" key="1">
    <citation type="submission" date="2012-02" db="EMBL/GenBank/DDBJ databases">
        <title>Complete sequence of chromosome of Natrinema pellirubrum DSM 15624.</title>
        <authorList>
            <person name="Lucas S."/>
            <person name="Han J."/>
            <person name="Lapidus A."/>
            <person name="Cheng J.-F."/>
            <person name="Goodwin L."/>
            <person name="Pitluck S."/>
            <person name="Peters L."/>
            <person name="Teshima H."/>
            <person name="Detter J.C."/>
            <person name="Han C."/>
            <person name="Tapia R."/>
            <person name="Land M."/>
            <person name="Hauser L."/>
            <person name="Kyrpides N."/>
            <person name="Ivanova N."/>
            <person name="Pagani I."/>
            <person name="Sproer C."/>
            <person name="Anderson I."/>
            <person name="Woyke T."/>
        </authorList>
    </citation>
    <scope>NUCLEOTIDE SEQUENCE [LARGE SCALE GENOMIC DNA]</scope>
    <source>
        <strain evidence="7">DSM 15624 / JCM 10476 / NCIMB 786</strain>
    </source>
</reference>
<protein>
    <submittedName>
        <fullName evidence="5">ABC-type metal ion transport system, periplasmic component/surface adhesin</fullName>
    </submittedName>
    <submittedName>
        <fullName evidence="6">Periplasmic solute binding protein</fullName>
    </submittedName>
</protein>
<accession>L0JN37</accession>
<dbReference type="InterPro" id="IPR050492">
    <property type="entry name" value="Bact_metal-bind_prot9"/>
</dbReference>
<evidence type="ECO:0000256" key="1">
    <source>
        <dbReference type="ARBA" id="ARBA00011028"/>
    </source>
</evidence>
<dbReference type="Gene3D" id="3.40.50.1980">
    <property type="entry name" value="Nitrogenase molybdenum iron protein domain"/>
    <property type="match status" value="2"/>
</dbReference>
<dbReference type="RefSeq" id="WP_006181630.1">
    <property type="nucleotide sequence ID" value="NC_019962.1"/>
</dbReference>
<dbReference type="PROSITE" id="PS51318">
    <property type="entry name" value="TAT"/>
    <property type="match status" value="1"/>
</dbReference>
<dbReference type="InterPro" id="IPR006311">
    <property type="entry name" value="TAT_signal"/>
</dbReference>
<proteinExistence type="inferred from homology"/>
<evidence type="ECO:0000256" key="2">
    <source>
        <dbReference type="ARBA" id="ARBA00022448"/>
    </source>
</evidence>
<gene>
    <name evidence="5" type="ordered locus">Natpe_2437</name>
    <name evidence="6" type="ORF">C488_11297</name>
</gene>
<dbReference type="GeneID" id="14335600"/>
<dbReference type="KEGG" id="npe:Natpe_2437"/>
<dbReference type="PROSITE" id="PS51257">
    <property type="entry name" value="PROKAR_LIPOPROTEIN"/>
    <property type="match status" value="1"/>
</dbReference>
<sequence>MKLTRRALVKAGTGAVTTGAIAGCLDDIDPASAQIDAGYAAFFTLWDWAEQVSGDAIDFENPVGTGEAGHGWQPSGDLTRNVADTGAFVYLDTPEFSWAQDLAATLESDYDTVAVIDGLEGLEDRLLRWDHEVDTGGHDGNDHDETESDDHEGHDHDETDYDPHVWLDPVIAGEIVDTIATGLADADPDNADTYEENAAAYVDDLESLDERLQDLFGSADRRTAVFAGHDSFTYLQDRYGFELHTPVGVSPQETPSSGEISETISLIDDEGIETILYDPFEAPTGEYPQLVETLLRDSTATDAMPLSHLSGTLSAWEDEGWGYREQMEEINLPALREVVDAQ</sequence>
<feature type="region of interest" description="Disordered" evidence="4">
    <location>
        <begin position="133"/>
        <end position="163"/>
    </location>
</feature>
<name>L0JN37_NATP1</name>
<dbReference type="GO" id="GO:0046872">
    <property type="term" value="F:metal ion binding"/>
    <property type="evidence" value="ECO:0007669"/>
    <property type="project" value="InterPro"/>
</dbReference>
<evidence type="ECO:0000256" key="4">
    <source>
        <dbReference type="SAM" id="MobiDB-lite"/>
    </source>
</evidence>
<dbReference type="AlphaFoldDB" id="L0JN37"/>
<dbReference type="InterPro" id="IPR006127">
    <property type="entry name" value="ZnuA-like"/>
</dbReference>
<feature type="compositionally biased region" description="Basic and acidic residues" evidence="4">
    <location>
        <begin position="151"/>
        <end position="163"/>
    </location>
</feature>
<dbReference type="HOGENOM" id="CLU_016838_1_0_2"/>
<dbReference type="OrthoDB" id="50488at2157"/>
<dbReference type="EMBL" id="CP003372">
    <property type="protein sequence ID" value="AGB32253.1"/>
    <property type="molecule type" value="Genomic_DNA"/>
</dbReference>
<feature type="compositionally biased region" description="Basic and acidic residues" evidence="4">
    <location>
        <begin position="133"/>
        <end position="143"/>
    </location>
</feature>
<dbReference type="Proteomes" id="UP000011593">
    <property type="component" value="Unassembled WGS sequence"/>
</dbReference>